<dbReference type="Proteomes" id="UP000821845">
    <property type="component" value="Chromosome 1"/>
</dbReference>
<reference evidence="1" key="1">
    <citation type="submission" date="2020-05" db="EMBL/GenBank/DDBJ databases">
        <title>Large-scale comparative analyses of tick genomes elucidate their genetic diversity and vector capacities.</title>
        <authorList>
            <person name="Jia N."/>
            <person name="Wang J."/>
            <person name="Shi W."/>
            <person name="Du L."/>
            <person name="Sun Y."/>
            <person name="Zhan W."/>
            <person name="Jiang J."/>
            <person name="Wang Q."/>
            <person name="Zhang B."/>
            <person name="Ji P."/>
            <person name="Sakyi L.B."/>
            <person name="Cui X."/>
            <person name="Yuan T."/>
            <person name="Jiang B."/>
            <person name="Yang W."/>
            <person name="Lam T.T.-Y."/>
            <person name="Chang Q."/>
            <person name="Ding S."/>
            <person name="Wang X."/>
            <person name="Zhu J."/>
            <person name="Ruan X."/>
            <person name="Zhao L."/>
            <person name="Wei J."/>
            <person name="Que T."/>
            <person name="Du C."/>
            <person name="Cheng J."/>
            <person name="Dai P."/>
            <person name="Han X."/>
            <person name="Huang E."/>
            <person name="Gao Y."/>
            <person name="Liu J."/>
            <person name="Shao H."/>
            <person name="Ye R."/>
            <person name="Li L."/>
            <person name="Wei W."/>
            <person name="Wang X."/>
            <person name="Wang C."/>
            <person name="Yang T."/>
            <person name="Huo Q."/>
            <person name="Li W."/>
            <person name="Guo W."/>
            <person name="Chen H."/>
            <person name="Zhou L."/>
            <person name="Ni X."/>
            <person name="Tian J."/>
            <person name="Zhou Y."/>
            <person name="Sheng Y."/>
            <person name="Liu T."/>
            <person name="Pan Y."/>
            <person name="Xia L."/>
            <person name="Li J."/>
            <person name="Zhao F."/>
            <person name="Cao W."/>
        </authorList>
    </citation>
    <scope>NUCLEOTIDE SEQUENCE</scope>
    <source>
        <strain evidence="1">Hyas-2018</strain>
    </source>
</reference>
<evidence type="ECO:0000313" key="2">
    <source>
        <dbReference type="Proteomes" id="UP000821845"/>
    </source>
</evidence>
<comment type="caution">
    <text evidence="1">The sequence shown here is derived from an EMBL/GenBank/DDBJ whole genome shotgun (WGS) entry which is preliminary data.</text>
</comment>
<evidence type="ECO:0000313" key="1">
    <source>
        <dbReference type="EMBL" id="KAH6948205.1"/>
    </source>
</evidence>
<name>A0ACB7TMQ8_HYAAI</name>
<accession>A0ACB7TMQ8</accession>
<keyword evidence="2" id="KW-1185">Reference proteome</keyword>
<sequence>MQDGGQEHRCGAKPKTLFNGQQQSSRVPKPTTRASRRHVQEGEFIVDSSDLKASQQNPEEDASVAGSIMNIFQKVSDIEVRVEYIDSSPSEILKRFKLPTSRTTNQHEPKSGTVSRKSP</sequence>
<dbReference type="EMBL" id="CM023481">
    <property type="protein sequence ID" value="KAH6948205.1"/>
    <property type="molecule type" value="Genomic_DNA"/>
</dbReference>
<proteinExistence type="predicted"/>
<organism evidence="1 2">
    <name type="scientific">Hyalomma asiaticum</name>
    <name type="common">Tick</name>
    <dbReference type="NCBI Taxonomy" id="266040"/>
    <lineage>
        <taxon>Eukaryota</taxon>
        <taxon>Metazoa</taxon>
        <taxon>Ecdysozoa</taxon>
        <taxon>Arthropoda</taxon>
        <taxon>Chelicerata</taxon>
        <taxon>Arachnida</taxon>
        <taxon>Acari</taxon>
        <taxon>Parasitiformes</taxon>
        <taxon>Ixodida</taxon>
        <taxon>Ixodoidea</taxon>
        <taxon>Ixodidae</taxon>
        <taxon>Hyalomminae</taxon>
        <taxon>Hyalomma</taxon>
    </lineage>
</organism>
<protein>
    <submittedName>
        <fullName evidence="1">Uncharacterized protein</fullName>
    </submittedName>
</protein>
<gene>
    <name evidence="1" type="ORF">HPB50_023179</name>
</gene>